<evidence type="ECO:0000313" key="4">
    <source>
        <dbReference type="Proteomes" id="UP000199448"/>
    </source>
</evidence>
<dbReference type="RefSeq" id="WP_093111754.1">
    <property type="nucleotide sequence ID" value="NZ_FNGG01000001.1"/>
</dbReference>
<feature type="domain" description="DUF4382" evidence="2">
    <location>
        <begin position="31"/>
        <end position="165"/>
    </location>
</feature>
<dbReference type="OrthoDB" id="2111471at2"/>
<evidence type="ECO:0000259" key="2">
    <source>
        <dbReference type="Pfam" id="PF14321"/>
    </source>
</evidence>
<evidence type="ECO:0000313" key="3">
    <source>
        <dbReference type="EMBL" id="SEE50618.1"/>
    </source>
</evidence>
<dbReference type="SUPFAM" id="SSF49452">
    <property type="entry name" value="Starch-binding domain-like"/>
    <property type="match status" value="1"/>
</dbReference>
<dbReference type="InterPro" id="IPR025491">
    <property type="entry name" value="DUF4382"/>
</dbReference>
<keyword evidence="4" id="KW-1185">Reference proteome</keyword>
<name>A0A1H5JG17_9FLAO</name>
<dbReference type="Proteomes" id="UP000199448">
    <property type="component" value="Unassembled WGS sequence"/>
</dbReference>
<dbReference type="Pfam" id="PF14321">
    <property type="entry name" value="DUF4382"/>
    <property type="match status" value="1"/>
</dbReference>
<dbReference type="STRING" id="390640.SAMN04488034_101707"/>
<sequence length="257" mass="26948">MKNVFKLFTCLAVIGLAFTSCSTDDSKEGAGFSVKLVDAPGDYEKVLVDVQAIEVILDGEAHELPVAEPGVYDLLELTGGVSAMLVETVLPAGKMSQMRLILGEENSVVANGDTLELKTPSAQQSGLKLNVHQELQSGILYNFILDFNVAKSVVEAPGEGLILKPVLRATLEAQSGAISGVVTPAEVQSLVTAKQDSLEISAHTTPDTGAFLLYGVPAGTYQVTVTPDSTSGFSPVIIEDVVVQKGTIKDLGSVSLE</sequence>
<gene>
    <name evidence="3" type="ORF">SAMN04488034_101707</name>
</gene>
<dbReference type="PROSITE" id="PS51257">
    <property type="entry name" value="PROKAR_LIPOPROTEIN"/>
    <property type="match status" value="1"/>
</dbReference>
<protein>
    <recommendedName>
        <fullName evidence="2">DUF4382 domain-containing protein</fullName>
    </recommendedName>
</protein>
<dbReference type="EMBL" id="FNUG01000001">
    <property type="protein sequence ID" value="SEE50618.1"/>
    <property type="molecule type" value="Genomic_DNA"/>
</dbReference>
<feature type="chain" id="PRO_5011479582" description="DUF4382 domain-containing protein" evidence="1">
    <location>
        <begin position="23"/>
        <end position="257"/>
    </location>
</feature>
<keyword evidence="1" id="KW-0732">Signal</keyword>
<organism evidence="3 4">
    <name type="scientific">Salinimicrobium catena</name>
    <dbReference type="NCBI Taxonomy" id="390640"/>
    <lineage>
        <taxon>Bacteria</taxon>
        <taxon>Pseudomonadati</taxon>
        <taxon>Bacteroidota</taxon>
        <taxon>Flavobacteriia</taxon>
        <taxon>Flavobacteriales</taxon>
        <taxon>Flavobacteriaceae</taxon>
        <taxon>Salinimicrobium</taxon>
    </lineage>
</organism>
<reference evidence="3 4" key="1">
    <citation type="submission" date="2016-10" db="EMBL/GenBank/DDBJ databases">
        <authorList>
            <person name="de Groot N.N."/>
        </authorList>
    </citation>
    <scope>NUCLEOTIDE SEQUENCE [LARGE SCALE GENOMIC DNA]</scope>
    <source>
        <strain evidence="3 4">DSM 23553</strain>
    </source>
</reference>
<dbReference type="InterPro" id="IPR013784">
    <property type="entry name" value="Carb-bd-like_fold"/>
</dbReference>
<proteinExistence type="predicted"/>
<dbReference type="Gene3D" id="2.60.40.1120">
    <property type="entry name" value="Carboxypeptidase-like, regulatory domain"/>
    <property type="match status" value="1"/>
</dbReference>
<feature type="signal peptide" evidence="1">
    <location>
        <begin position="1"/>
        <end position="22"/>
    </location>
</feature>
<evidence type="ECO:0000256" key="1">
    <source>
        <dbReference type="SAM" id="SignalP"/>
    </source>
</evidence>
<accession>A0A1H5JG17</accession>
<dbReference type="GO" id="GO:0030246">
    <property type="term" value="F:carbohydrate binding"/>
    <property type="evidence" value="ECO:0007669"/>
    <property type="project" value="InterPro"/>
</dbReference>
<dbReference type="AlphaFoldDB" id="A0A1H5JG17"/>